<comment type="caution">
    <text evidence="6">The sequence shown here is derived from an EMBL/GenBank/DDBJ whole genome shotgun (WGS) entry which is preliminary data.</text>
</comment>
<keyword evidence="7" id="KW-1185">Reference proteome</keyword>
<dbReference type="GO" id="GO:0006508">
    <property type="term" value="P:proteolysis"/>
    <property type="evidence" value="ECO:0007669"/>
    <property type="project" value="UniProtKB-KW"/>
</dbReference>
<keyword evidence="3 6" id="KW-0378">Hydrolase</keyword>
<keyword evidence="6" id="KW-0482">Metalloprotease</keyword>
<dbReference type="GO" id="GO:0031012">
    <property type="term" value="C:extracellular matrix"/>
    <property type="evidence" value="ECO:0007669"/>
    <property type="project" value="InterPro"/>
</dbReference>
<dbReference type="GO" id="GO:0008270">
    <property type="term" value="F:zinc ion binding"/>
    <property type="evidence" value="ECO:0007669"/>
    <property type="project" value="InterPro"/>
</dbReference>
<dbReference type="InterPro" id="IPR024079">
    <property type="entry name" value="MetalloPept_cat_dom_sf"/>
</dbReference>
<protein>
    <submittedName>
        <fullName evidence="6">Matrixin family metalloprotease</fullName>
        <ecNumber evidence="6">3.4.24.-</ecNumber>
    </submittedName>
</protein>
<evidence type="ECO:0000313" key="7">
    <source>
        <dbReference type="Proteomes" id="UP001084197"/>
    </source>
</evidence>
<dbReference type="Proteomes" id="UP001084197">
    <property type="component" value="Unassembled WGS sequence"/>
</dbReference>
<organism evidence="6 7">
    <name type="scientific">Natronobacillus azotifigens</name>
    <dbReference type="NCBI Taxonomy" id="472978"/>
    <lineage>
        <taxon>Bacteria</taxon>
        <taxon>Bacillati</taxon>
        <taxon>Bacillota</taxon>
        <taxon>Bacilli</taxon>
        <taxon>Bacillales</taxon>
        <taxon>Bacillaceae</taxon>
        <taxon>Natronobacillus</taxon>
    </lineage>
</organism>
<feature type="domain" description="Peptidase M10 metallopeptidase" evidence="5">
    <location>
        <begin position="28"/>
        <end position="59"/>
    </location>
</feature>
<evidence type="ECO:0000256" key="1">
    <source>
        <dbReference type="ARBA" id="ARBA00022670"/>
    </source>
</evidence>
<evidence type="ECO:0000259" key="5">
    <source>
        <dbReference type="Pfam" id="PF00413"/>
    </source>
</evidence>
<dbReference type="RefSeq" id="WP_268780210.1">
    <property type="nucleotide sequence ID" value="NZ_JAPRAT010000017.1"/>
</dbReference>
<dbReference type="AlphaFoldDB" id="A0A9J6RDJ0"/>
<reference evidence="6" key="1">
    <citation type="submission" date="2022-11" db="EMBL/GenBank/DDBJ databases">
        <title>WGS of Natronobacillus azotifigens 24KS-1, an anaerobic diazotrophic haloalkaliphile from soda-rich habitats.</title>
        <authorList>
            <person name="Sorokin D.Y."/>
            <person name="Merkel A.Y."/>
        </authorList>
    </citation>
    <scope>NUCLEOTIDE SEQUENCE</scope>
    <source>
        <strain evidence="6">24KS-1</strain>
    </source>
</reference>
<proteinExistence type="predicted"/>
<dbReference type="InterPro" id="IPR001818">
    <property type="entry name" value="Pept_M10_metallopeptidase"/>
</dbReference>
<dbReference type="Gene3D" id="3.40.390.10">
    <property type="entry name" value="Collagenase (Catalytic Domain)"/>
    <property type="match status" value="1"/>
</dbReference>
<keyword evidence="4" id="KW-0862">Zinc</keyword>
<dbReference type="GO" id="GO:0004222">
    <property type="term" value="F:metalloendopeptidase activity"/>
    <property type="evidence" value="ECO:0007669"/>
    <property type="project" value="InterPro"/>
</dbReference>
<dbReference type="SUPFAM" id="SSF55486">
    <property type="entry name" value="Metalloproteases ('zincins'), catalytic domain"/>
    <property type="match status" value="1"/>
</dbReference>
<dbReference type="EC" id="3.4.24.-" evidence="6"/>
<sequence length="82" mass="9637">MYQRLATSGQYVTVWRIIYNDYFMQNLSITDQHAVATHEFGHVLGLGHFDDPYQIMRPDPTTNWIKTPSYDELNAVDWINSQ</sequence>
<keyword evidence="1" id="KW-0645">Protease</keyword>
<keyword evidence="2" id="KW-0479">Metal-binding</keyword>
<evidence type="ECO:0000313" key="6">
    <source>
        <dbReference type="EMBL" id="MCZ0703438.1"/>
    </source>
</evidence>
<evidence type="ECO:0000256" key="2">
    <source>
        <dbReference type="ARBA" id="ARBA00022723"/>
    </source>
</evidence>
<gene>
    <name evidence="6" type="ORF">OWO01_09435</name>
</gene>
<accession>A0A9J6RDJ0</accession>
<name>A0A9J6RDJ0_9BACI</name>
<dbReference type="EMBL" id="JAPRAT010000017">
    <property type="protein sequence ID" value="MCZ0703438.1"/>
    <property type="molecule type" value="Genomic_DNA"/>
</dbReference>
<dbReference type="Pfam" id="PF00413">
    <property type="entry name" value="Peptidase_M10"/>
    <property type="match status" value="1"/>
</dbReference>
<evidence type="ECO:0000256" key="3">
    <source>
        <dbReference type="ARBA" id="ARBA00022801"/>
    </source>
</evidence>
<evidence type="ECO:0000256" key="4">
    <source>
        <dbReference type="ARBA" id="ARBA00022833"/>
    </source>
</evidence>